<dbReference type="Pfam" id="PF04972">
    <property type="entry name" value="BON"/>
    <property type="match status" value="1"/>
</dbReference>
<dbReference type="PROSITE" id="PS50914">
    <property type="entry name" value="BON"/>
    <property type="match status" value="1"/>
</dbReference>
<accession>A0A158C446</accession>
<dbReference type="Gene3D" id="3.30.1340.30">
    <property type="match status" value="1"/>
</dbReference>
<dbReference type="PANTHER" id="PTHR34606:SF15">
    <property type="entry name" value="BON DOMAIN-CONTAINING PROTEIN"/>
    <property type="match status" value="1"/>
</dbReference>
<dbReference type="RefSeq" id="WP_244197808.1">
    <property type="nucleotide sequence ID" value="NZ_FCOB02000018.1"/>
</dbReference>
<dbReference type="EMBL" id="FCOB02000018">
    <property type="protein sequence ID" value="SAK76676.1"/>
    <property type="molecule type" value="Genomic_DNA"/>
</dbReference>
<evidence type="ECO:0000256" key="1">
    <source>
        <dbReference type="SAM" id="SignalP"/>
    </source>
</evidence>
<feature type="chain" id="PRO_5007622458" evidence="1">
    <location>
        <begin position="25"/>
        <end position="121"/>
    </location>
</feature>
<reference evidence="3" key="1">
    <citation type="submission" date="2016-01" db="EMBL/GenBank/DDBJ databases">
        <authorList>
            <person name="Peeters C."/>
        </authorList>
    </citation>
    <scope>NUCLEOTIDE SEQUENCE [LARGE SCALE GENOMIC DNA]</scope>
    <source>
        <strain evidence="3">LMG 29326</strain>
    </source>
</reference>
<keyword evidence="4" id="KW-1185">Reference proteome</keyword>
<dbReference type="InterPro" id="IPR051686">
    <property type="entry name" value="Lipoprotein_DolP"/>
</dbReference>
<dbReference type="Proteomes" id="UP000054978">
    <property type="component" value="Unassembled WGS sequence"/>
</dbReference>
<feature type="domain" description="BON" evidence="2">
    <location>
        <begin position="50"/>
        <end position="118"/>
    </location>
</feature>
<comment type="caution">
    <text evidence="3">The sequence shown here is derived from an EMBL/GenBank/DDBJ whole genome shotgun (WGS) entry which is preliminary data.</text>
</comment>
<dbReference type="STRING" id="1777144.AWB83_03941"/>
<keyword evidence="1" id="KW-0732">Signal</keyword>
<feature type="signal peptide" evidence="1">
    <location>
        <begin position="1"/>
        <end position="24"/>
    </location>
</feature>
<organism evidence="3 4">
    <name type="scientific">Caballeronia ptereochthonis</name>
    <dbReference type="NCBI Taxonomy" id="1777144"/>
    <lineage>
        <taxon>Bacteria</taxon>
        <taxon>Pseudomonadati</taxon>
        <taxon>Pseudomonadota</taxon>
        <taxon>Betaproteobacteria</taxon>
        <taxon>Burkholderiales</taxon>
        <taxon>Burkholderiaceae</taxon>
        <taxon>Caballeronia</taxon>
    </lineage>
</organism>
<evidence type="ECO:0000313" key="4">
    <source>
        <dbReference type="Proteomes" id="UP000054978"/>
    </source>
</evidence>
<dbReference type="InterPro" id="IPR007055">
    <property type="entry name" value="BON_dom"/>
</dbReference>
<name>A0A158C446_9BURK</name>
<proteinExistence type="predicted"/>
<gene>
    <name evidence="3" type="ORF">AWB83_03941</name>
</gene>
<evidence type="ECO:0000259" key="2">
    <source>
        <dbReference type="PROSITE" id="PS50914"/>
    </source>
</evidence>
<evidence type="ECO:0000313" key="3">
    <source>
        <dbReference type="EMBL" id="SAK76676.1"/>
    </source>
</evidence>
<dbReference type="AlphaFoldDB" id="A0A158C446"/>
<sequence length="121" mass="12226">MQYIKSIQSAAGVLIMVCASAGHAQVGASVAEPSVASASTVSSQKALKAENRRLQKAVLRSLSQTKGLNASNILVVARSGVITLAGSVPASDQLDLAVATAKGVEGVSGVRNDLTVRPEGL</sequence>
<protein>
    <submittedName>
        <fullName evidence="3">Transport-associated protein</fullName>
    </submittedName>
</protein>
<dbReference type="PANTHER" id="PTHR34606">
    <property type="entry name" value="BON DOMAIN-CONTAINING PROTEIN"/>
    <property type="match status" value="1"/>
</dbReference>